<feature type="transmembrane region" description="Helical" evidence="9">
    <location>
        <begin position="333"/>
        <end position="349"/>
    </location>
</feature>
<feature type="region of interest" description="Disordered" evidence="8">
    <location>
        <begin position="626"/>
        <end position="714"/>
    </location>
</feature>
<feature type="transmembrane region" description="Helical" evidence="9">
    <location>
        <begin position="539"/>
        <end position="561"/>
    </location>
</feature>
<dbReference type="Pfam" id="PF09594">
    <property type="entry name" value="GT87"/>
    <property type="match status" value="1"/>
</dbReference>
<comment type="caution">
    <text evidence="11">The sequence shown here is derived from an EMBL/GenBank/DDBJ whole genome shotgun (WGS) entry which is preliminary data.</text>
</comment>
<keyword evidence="6 9" id="KW-0472">Membrane</keyword>
<feature type="transmembrane region" description="Helical" evidence="9">
    <location>
        <begin position="303"/>
        <end position="326"/>
    </location>
</feature>
<dbReference type="PANTHER" id="PTHR31310">
    <property type="match status" value="1"/>
</dbReference>
<evidence type="ECO:0000256" key="1">
    <source>
        <dbReference type="ARBA" id="ARBA00004651"/>
    </source>
</evidence>
<gene>
    <name evidence="11" type="ORF">WKI68_31070</name>
</gene>
<feature type="transmembrane region" description="Helical" evidence="9">
    <location>
        <begin position="260"/>
        <end position="279"/>
    </location>
</feature>
<dbReference type="GO" id="GO:0016757">
    <property type="term" value="F:glycosyltransferase activity"/>
    <property type="evidence" value="ECO:0007669"/>
    <property type="project" value="UniProtKB-KW"/>
</dbReference>
<evidence type="ECO:0000256" key="6">
    <source>
        <dbReference type="ARBA" id="ARBA00023136"/>
    </source>
</evidence>
<keyword evidence="5 9" id="KW-1133">Transmembrane helix</keyword>
<evidence type="ECO:0000256" key="9">
    <source>
        <dbReference type="SAM" id="Phobius"/>
    </source>
</evidence>
<comment type="similarity">
    <text evidence="7">Belongs to the glycosyltransferase 87 family.</text>
</comment>
<accession>A0ABU8U9H7</accession>
<keyword evidence="4 9" id="KW-0812">Transmembrane</keyword>
<feature type="domain" description="Inositolphosphotransferase Aur1/Ipt1" evidence="10">
    <location>
        <begin position="423"/>
        <end position="604"/>
    </location>
</feature>
<feature type="transmembrane region" description="Helical" evidence="9">
    <location>
        <begin position="118"/>
        <end position="135"/>
    </location>
</feature>
<evidence type="ECO:0000256" key="2">
    <source>
        <dbReference type="ARBA" id="ARBA00022475"/>
    </source>
</evidence>
<organism evidence="11 12">
    <name type="scientific">Streptomyces caledonius</name>
    <dbReference type="NCBI Taxonomy" id="3134107"/>
    <lineage>
        <taxon>Bacteria</taxon>
        <taxon>Bacillati</taxon>
        <taxon>Actinomycetota</taxon>
        <taxon>Actinomycetes</taxon>
        <taxon>Kitasatosporales</taxon>
        <taxon>Streptomycetaceae</taxon>
        <taxon>Streptomyces</taxon>
    </lineage>
</organism>
<feature type="transmembrane region" description="Helical" evidence="9">
    <location>
        <begin position="141"/>
        <end position="164"/>
    </location>
</feature>
<proteinExistence type="inferred from homology"/>
<feature type="compositionally biased region" description="Basic residues" evidence="8">
    <location>
        <begin position="699"/>
        <end position="713"/>
    </location>
</feature>
<dbReference type="InterPro" id="IPR052185">
    <property type="entry name" value="IPC_Synthase-Related"/>
</dbReference>
<feature type="transmembrane region" description="Helical" evidence="9">
    <location>
        <begin position="64"/>
        <end position="82"/>
    </location>
</feature>
<dbReference type="InterPro" id="IPR018584">
    <property type="entry name" value="GT87"/>
</dbReference>
<feature type="compositionally biased region" description="Basic and acidic residues" evidence="8">
    <location>
        <begin position="677"/>
        <end position="691"/>
    </location>
</feature>
<dbReference type="Proteomes" id="UP001382904">
    <property type="component" value="Unassembled WGS sequence"/>
</dbReference>
<evidence type="ECO:0000259" key="10">
    <source>
        <dbReference type="Pfam" id="PF14378"/>
    </source>
</evidence>
<feature type="transmembrane region" description="Helical" evidence="9">
    <location>
        <begin position="486"/>
        <end position="504"/>
    </location>
</feature>
<evidence type="ECO:0000256" key="4">
    <source>
        <dbReference type="ARBA" id="ARBA00022692"/>
    </source>
</evidence>
<dbReference type="EC" id="2.4.-.-" evidence="11"/>
<dbReference type="Pfam" id="PF14378">
    <property type="entry name" value="PAP2_3"/>
    <property type="match status" value="1"/>
</dbReference>
<reference evidence="11 12" key="1">
    <citation type="submission" date="2024-03" db="EMBL/GenBank/DDBJ databases">
        <title>Novel Streptomyces species of biotechnological and ecological value are a feature of Machair soil.</title>
        <authorList>
            <person name="Prole J.R."/>
            <person name="Goodfellow M."/>
            <person name="Allenby N."/>
            <person name="Ward A.C."/>
        </authorList>
    </citation>
    <scope>NUCLEOTIDE SEQUENCE [LARGE SCALE GENOMIC DNA]</scope>
    <source>
        <strain evidence="11 12">MS1.HAVA.3</strain>
    </source>
</reference>
<evidence type="ECO:0000256" key="5">
    <source>
        <dbReference type="ARBA" id="ARBA00022989"/>
    </source>
</evidence>
<evidence type="ECO:0000313" key="12">
    <source>
        <dbReference type="Proteomes" id="UP001382904"/>
    </source>
</evidence>
<evidence type="ECO:0000256" key="7">
    <source>
        <dbReference type="ARBA" id="ARBA00024033"/>
    </source>
</evidence>
<feature type="transmembrane region" description="Helical" evidence="9">
    <location>
        <begin position="592"/>
        <end position="609"/>
    </location>
</feature>
<feature type="transmembrane region" description="Helical" evidence="9">
    <location>
        <begin position="94"/>
        <end position="111"/>
    </location>
</feature>
<dbReference type="CDD" id="cd03386">
    <property type="entry name" value="PAP2_Aur1_like"/>
    <property type="match status" value="1"/>
</dbReference>
<sequence>MVGVLAVRQAAAALRLPPGEWLSGLDLPGSIPGSLYDTGQFAGTPFAGLVLKPLVGLTAPSLEVAWTCVTLLCVAAIGLVAARGLPDPVPRRTALLAAPVLTALTMVSLPVREAASPGRTAVLPVLLVLLAVFRVPGDRPAGFLVGLAAALQPALLLFAPLLWLTGRRPTARTAAVTFAGATALSWAAMPRDSWTYWVEHLAGTGLGGAPDGLANQSVHGALLRLGLTGPVEILLYAALAAAIVWIGLRRAVRYARDGQLLLAVAVTGCVAVAVSPTGWRHQLLWVLLAVAGKVGKRAADRPVWPVAVVLAMTLPSAVLLPNLAALAPVRDNVLLLTALVAACAVPFLPRSSPYWREPVPTDYGRPAAARWSRVPLLPFWRRVLSRPNLLLELLLIRVGYSLYSHIRAAAPTSRSLAEGNADQILGIEQALGLDIEHAVNHAVVNTPWLEAFFNFYYTSFHFVVPLTILAVLYWRRPGDYRWARASLGLATVLALIGFWLYPLAPPRLMPGLGFVDTVHGPQDLANPSYGAMTAISNQYAAMPSLHFGWSLWCGIVIVVLAPKGWQKLLGALHPLITVCAIVATANHWVLDAVGGALVVTAGFGLVYALSGPRGLQVKLPVQRAAASTEDTGAGTRARTGSPHDGCRRRAPARSTGLGWRAAPVTRTMGWARQGRFPGREHAQQTSGERESPVWTPTSRSRRTGRRTSTRPGRRTLYVRASLPVAVAGALTVPLVPVATAASAAAQPWQHCREASPASW</sequence>
<dbReference type="InterPro" id="IPR026841">
    <property type="entry name" value="Aur1/Ipt1"/>
</dbReference>
<dbReference type="EMBL" id="JBBKAM010000002">
    <property type="protein sequence ID" value="MEJ8644551.1"/>
    <property type="molecule type" value="Genomic_DNA"/>
</dbReference>
<feature type="transmembrane region" description="Helical" evidence="9">
    <location>
        <begin position="455"/>
        <end position="474"/>
    </location>
</feature>
<feature type="transmembrane region" description="Helical" evidence="9">
    <location>
        <begin position="171"/>
        <end position="189"/>
    </location>
</feature>
<keyword evidence="3 11" id="KW-0808">Transferase</keyword>
<keyword evidence="11" id="KW-0328">Glycosyltransferase</keyword>
<comment type="subcellular location">
    <subcellularLocation>
        <location evidence="1">Cell membrane</location>
        <topology evidence="1">Multi-pass membrane protein</topology>
    </subcellularLocation>
</comment>
<feature type="transmembrane region" description="Helical" evidence="9">
    <location>
        <begin position="716"/>
        <end position="738"/>
    </location>
</feature>
<dbReference type="PANTHER" id="PTHR31310:SF7">
    <property type="entry name" value="PA-PHOSPHATASE RELATED-FAMILY PROTEIN DDB_G0268928"/>
    <property type="match status" value="1"/>
</dbReference>
<evidence type="ECO:0000256" key="3">
    <source>
        <dbReference type="ARBA" id="ARBA00022679"/>
    </source>
</evidence>
<feature type="transmembrane region" description="Helical" evidence="9">
    <location>
        <begin position="568"/>
        <end position="586"/>
    </location>
</feature>
<evidence type="ECO:0000313" key="11">
    <source>
        <dbReference type="EMBL" id="MEJ8644551.1"/>
    </source>
</evidence>
<feature type="transmembrane region" description="Helical" evidence="9">
    <location>
        <begin position="227"/>
        <end position="248"/>
    </location>
</feature>
<name>A0ABU8U9H7_9ACTN</name>
<keyword evidence="12" id="KW-1185">Reference proteome</keyword>
<evidence type="ECO:0000256" key="8">
    <source>
        <dbReference type="SAM" id="MobiDB-lite"/>
    </source>
</evidence>
<keyword evidence="2" id="KW-1003">Cell membrane</keyword>
<protein>
    <submittedName>
        <fullName evidence="11">Bifunctional glycosyltransferase 87/phosphatase PAP2 family protein</fullName>
        <ecNumber evidence="11">2.4.-.-</ecNumber>
    </submittedName>
</protein>